<dbReference type="Proteomes" id="UP000688947">
    <property type="component" value="Unassembled WGS sequence"/>
</dbReference>
<accession>A0A8T1D802</accession>
<dbReference type="EMBL" id="RCMK01000320">
    <property type="protein sequence ID" value="KAG2936785.1"/>
    <property type="molecule type" value="Genomic_DNA"/>
</dbReference>
<protein>
    <submittedName>
        <fullName evidence="1">Uncharacterized protein</fullName>
    </submittedName>
</protein>
<sequence>MARISAAKSDEYTLEQAMASAVVSSELEMLEVLLENSSQDLIGRVIVKAASAQNLAAAEILAQKCSRDSLSNILVGGVLGGSAKQGGGKLWTHH</sequence>
<dbReference type="Proteomes" id="UP000736787">
    <property type="component" value="Unassembled WGS sequence"/>
</dbReference>
<evidence type="ECO:0000313" key="2">
    <source>
        <dbReference type="EMBL" id="KAG6961113.1"/>
    </source>
</evidence>
<comment type="caution">
    <text evidence="1">The sequence shown here is derived from an EMBL/GenBank/DDBJ whole genome shotgun (WGS) entry which is preliminary data.</text>
</comment>
<evidence type="ECO:0000313" key="3">
    <source>
        <dbReference type="Proteomes" id="UP000736787"/>
    </source>
</evidence>
<name>A0A8T1D802_9STRA</name>
<reference evidence="1" key="1">
    <citation type="submission" date="2018-10" db="EMBL/GenBank/DDBJ databases">
        <title>Effector identification in a new, highly contiguous assembly of the strawberry crown rot pathogen Phytophthora cactorum.</title>
        <authorList>
            <person name="Armitage A.D."/>
            <person name="Nellist C.F."/>
            <person name="Bates H."/>
            <person name="Vickerstaff R.J."/>
            <person name="Harrison R.J."/>
        </authorList>
    </citation>
    <scope>NUCLEOTIDE SEQUENCE</scope>
    <source>
        <strain evidence="1">4040</strain>
    </source>
</reference>
<dbReference type="EMBL" id="JAENGZ010000359">
    <property type="protein sequence ID" value="KAG6961113.1"/>
    <property type="molecule type" value="Genomic_DNA"/>
</dbReference>
<gene>
    <name evidence="2" type="ORF">JG687_00007847</name>
    <name evidence="1" type="ORF">PC117_g11965</name>
</gene>
<evidence type="ECO:0000313" key="1">
    <source>
        <dbReference type="EMBL" id="KAG2936785.1"/>
    </source>
</evidence>
<dbReference type="AlphaFoldDB" id="A0A8T1D802"/>
<proteinExistence type="predicted"/>
<reference evidence="2" key="2">
    <citation type="submission" date="2021-01" db="EMBL/GenBank/DDBJ databases">
        <title>Phytophthora aleatoria, a newly-described species from Pinus radiata is distinct from Phytophthora cactorum isolates based on comparative genomics.</title>
        <authorList>
            <person name="Mcdougal R."/>
            <person name="Panda P."/>
            <person name="Williams N."/>
            <person name="Studholme D.J."/>
        </authorList>
    </citation>
    <scope>NUCLEOTIDE SEQUENCE</scope>
    <source>
        <strain evidence="2">NZFS 3830</strain>
    </source>
</reference>
<organism evidence="1 3">
    <name type="scientific">Phytophthora cactorum</name>
    <dbReference type="NCBI Taxonomy" id="29920"/>
    <lineage>
        <taxon>Eukaryota</taxon>
        <taxon>Sar</taxon>
        <taxon>Stramenopiles</taxon>
        <taxon>Oomycota</taxon>
        <taxon>Peronosporomycetes</taxon>
        <taxon>Peronosporales</taxon>
        <taxon>Peronosporaceae</taxon>
        <taxon>Phytophthora</taxon>
    </lineage>
</organism>